<dbReference type="AlphaFoldDB" id="A0A948RWI4"/>
<evidence type="ECO:0000313" key="4">
    <source>
        <dbReference type="Proteomes" id="UP000777784"/>
    </source>
</evidence>
<sequence length="367" mass="41323">MRVIHLIKATGIAGAEKHILDLLPGLRRNEIDARLWILEEPGNPMTLYEKAAAERRIPTRRFTIYGDADISLYPRLSRRLHHAKPDILHTHLLHADLFGIPSARMAKVPKIVTTRHNIDAFRRRSPIRQINRYLWQKVDAGISVSQAVARFSIEEEGAPAEIQHVVLHGIEAPPLGEDRMGIRHELGLNDDQVVIGMVGRLTEQKGVRYGLQAFARVIPGFTTVQLVVVGDGPLCGELKREAVSLGINDHVHFLGWREHAERTMRAFDIFLMPSLWEGFGIVLLEAMGRELPVVASRVDAIPEIVREGETGFLVAARNVKDLQQRLSRLLADAGLRMKMGRAGRKVVETEFTISRMVENTLEVYRQA</sequence>
<reference evidence="3" key="1">
    <citation type="submission" date="2021-05" db="EMBL/GenBank/DDBJ databases">
        <title>Energy efficiency and biological interactions define the core microbiome of deep oligotrophic groundwater.</title>
        <authorList>
            <person name="Mehrshad M."/>
            <person name="Lopez-Fernandez M."/>
            <person name="Bell E."/>
            <person name="Bernier-Latmani R."/>
            <person name="Bertilsson S."/>
            <person name="Dopson M."/>
        </authorList>
    </citation>
    <scope>NUCLEOTIDE SEQUENCE</scope>
    <source>
        <strain evidence="3">Modern_marine.mb.64</strain>
    </source>
</reference>
<keyword evidence="3" id="KW-0328">Glycosyltransferase</keyword>
<dbReference type="InterPro" id="IPR001296">
    <property type="entry name" value="Glyco_trans_1"/>
</dbReference>
<accession>A0A948RWI4</accession>
<comment type="caution">
    <text evidence="3">The sequence shown here is derived from an EMBL/GenBank/DDBJ whole genome shotgun (WGS) entry which is preliminary data.</text>
</comment>
<dbReference type="GO" id="GO:0016757">
    <property type="term" value="F:glycosyltransferase activity"/>
    <property type="evidence" value="ECO:0007669"/>
    <property type="project" value="UniProtKB-KW"/>
</dbReference>
<dbReference type="Pfam" id="PF13439">
    <property type="entry name" value="Glyco_transf_4"/>
    <property type="match status" value="1"/>
</dbReference>
<dbReference type="InterPro" id="IPR028098">
    <property type="entry name" value="Glyco_trans_4-like_N"/>
</dbReference>
<evidence type="ECO:0000313" key="3">
    <source>
        <dbReference type="EMBL" id="MBU2692313.1"/>
    </source>
</evidence>
<dbReference type="Pfam" id="PF00534">
    <property type="entry name" value="Glycos_transf_1"/>
    <property type="match status" value="1"/>
</dbReference>
<protein>
    <submittedName>
        <fullName evidence="3">Glycosyltransferase</fullName>
        <ecNumber evidence="3">2.4.-.-</ecNumber>
    </submittedName>
</protein>
<dbReference type="Gene3D" id="3.40.50.2000">
    <property type="entry name" value="Glycogen Phosphorylase B"/>
    <property type="match status" value="2"/>
</dbReference>
<dbReference type="EC" id="2.4.-.-" evidence="3"/>
<keyword evidence="3" id="KW-0808">Transferase</keyword>
<feature type="domain" description="Glycosyl transferase family 1" evidence="1">
    <location>
        <begin position="182"/>
        <end position="345"/>
    </location>
</feature>
<dbReference type="PANTHER" id="PTHR12526">
    <property type="entry name" value="GLYCOSYLTRANSFERASE"/>
    <property type="match status" value="1"/>
</dbReference>
<evidence type="ECO:0000259" key="1">
    <source>
        <dbReference type="Pfam" id="PF00534"/>
    </source>
</evidence>
<feature type="domain" description="Glycosyltransferase subfamily 4-like N-terminal" evidence="2">
    <location>
        <begin position="14"/>
        <end position="171"/>
    </location>
</feature>
<dbReference type="Proteomes" id="UP000777784">
    <property type="component" value="Unassembled WGS sequence"/>
</dbReference>
<proteinExistence type="predicted"/>
<dbReference type="SUPFAM" id="SSF53756">
    <property type="entry name" value="UDP-Glycosyltransferase/glycogen phosphorylase"/>
    <property type="match status" value="1"/>
</dbReference>
<evidence type="ECO:0000259" key="2">
    <source>
        <dbReference type="Pfam" id="PF13439"/>
    </source>
</evidence>
<dbReference type="EMBL" id="JAHJDP010000087">
    <property type="protein sequence ID" value="MBU2692313.1"/>
    <property type="molecule type" value="Genomic_DNA"/>
</dbReference>
<name>A0A948RWI4_UNCEI</name>
<gene>
    <name evidence="3" type="ORF">KJ970_15430</name>
</gene>
<organism evidence="3 4">
    <name type="scientific">Eiseniibacteriota bacterium</name>
    <dbReference type="NCBI Taxonomy" id="2212470"/>
    <lineage>
        <taxon>Bacteria</taxon>
        <taxon>Candidatus Eiseniibacteriota</taxon>
    </lineage>
</organism>